<feature type="non-terminal residue" evidence="1">
    <location>
        <position position="1"/>
    </location>
</feature>
<sequence length="65" mass="7510">KALISNERSFYKKQEARKTIVSFCYMMANVRNMFVNSFELEVGLYLLAFEISSTAIDILYSLDVS</sequence>
<dbReference type="EMBL" id="CAJVPM010024780">
    <property type="protein sequence ID" value="CAG8655197.1"/>
    <property type="molecule type" value="Genomic_DNA"/>
</dbReference>
<dbReference type="Proteomes" id="UP000789860">
    <property type="component" value="Unassembled WGS sequence"/>
</dbReference>
<reference evidence="1" key="1">
    <citation type="submission" date="2021-06" db="EMBL/GenBank/DDBJ databases">
        <authorList>
            <person name="Kallberg Y."/>
            <person name="Tangrot J."/>
            <person name="Rosling A."/>
        </authorList>
    </citation>
    <scope>NUCLEOTIDE SEQUENCE</scope>
    <source>
        <strain evidence="1">AU212A</strain>
    </source>
</reference>
<evidence type="ECO:0000313" key="2">
    <source>
        <dbReference type="Proteomes" id="UP000789860"/>
    </source>
</evidence>
<name>A0ACA9NH54_9GLOM</name>
<evidence type="ECO:0000313" key="1">
    <source>
        <dbReference type="EMBL" id="CAG8655197.1"/>
    </source>
</evidence>
<feature type="non-terminal residue" evidence="1">
    <location>
        <position position="65"/>
    </location>
</feature>
<comment type="caution">
    <text evidence="1">The sequence shown here is derived from an EMBL/GenBank/DDBJ whole genome shotgun (WGS) entry which is preliminary data.</text>
</comment>
<protein>
    <submittedName>
        <fullName evidence="1">3381_t:CDS:1</fullName>
    </submittedName>
</protein>
<gene>
    <name evidence="1" type="ORF">SCALOS_LOCUS8814</name>
</gene>
<organism evidence="1 2">
    <name type="scientific">Scutellospora calospora</name>
    <dbReference type="NCBI Taxonomy" id="85575"/>
    <lineage>
        <taxon>Eukaryota</taxon>
        <taxon>Fungi</taxon>
        <taxon>Fungi incertae sedis</taxon>
        <taxon>Mucoromycota</taxon>
        <taxon>Glomeromycotina</taxon>
        <taxon>Glomeromycetes</taxon>
        <taxon>Diversisporales</taxon>
        <taxon>Gigasporaceae</taxon>
        <taxon>Scutellospora</taxon>
    </lineage>
</organism>
<accession>A0ACA9NH54</accession>
<proteinExistence type="predicted"/>
<keyword evidence="2" id="KW-1185">Reference proteome</keyword>